<evidence type="ECO:0000313" key="2">
    <source>
        <dbReference type="Proteomes" id="UP000066284"/>
    </source>
</evidence>
<accession>A0A0S4KW65</accession>
<gene>
    <name evidence="1" type="ORF">NITINOP_1669</name>
</gene>
<evidence type="ECO:0008006" key="3">
    <source>
        <dbReference type="Google" id="ProtNLM"/>
    </source>
</evidence>
<dbReference type="Proteomes" id="UP000066284">
    <property type="component" value="Chromosome 1"/>
</dbReference>
<organism evidence="1 2">
    <name type="scientific">Candidatus Nitrospira inopinata</name>
    <dbReference type="NCBI Taxonomy" id="1715989"/>
    <lineage>
        <taxon>Bacteria</taxon>
        <taxon>Pseudomonadati</taxon>
        <taxon>Nitrospirota</taxon>
        <taxon>Nitrospiria</taxon>
        <taxon>Nitrospirales</taxon>
        <taxon>Nitrospiraceae</taxon>
        <taxon>Nitrospira</taxon>
    </lineage>
</organism>
<proteinExistence type="predicted"/>
<reference evidence="2" key="1">
    <citation type="submission" date="2015-09" db="EMBL/GenBank/DDBJ databases">
        <authorList>
            <person name="Daims H."/>
        </authorList>
    </citation>
    <scope>NUCLEOTIDE SEQUENCE [LARGE SCALE GENOMIC DNA]</scope>
</reference>
<sequence>MSTLLSVCRFFPAFLFLFVLSCGHDPRVENLETSVGRLAQADMIRQFGYPQRLKRLPPKNTEVWEYEFLAGDSRCVGYRIYFDEDQRSERWEKTTCR</sequence>
<dbReference type="KEGG" id="nio:NITINOP_1669"/>
<name>A0A0S4KW65_9BACT</name>
<dbReference type="STRING" id="1715989.NITINOP_1669"/>
<protein>
    <recommendedName>
        <fullName evidence="3">Lipoprotein SmpA/OmlA domain-containing protein</fullName>
    </recommendedName>
</protein>
<dbReference type="EMBL" id="LN885086">
    <property type="protein sequence ID" value="CUQ66644.1"/>
    <property type="molecule type" value="Genomic_DNA"/>
</dbReference>
<evidence type="ECO:0000313" key="1">
    <source>
        <dbReference type="EMBL" id="CUQ66644.1"/>
    </source>
</evidence>
<dbReference type="RefSeq" id="WP_062484630.1">
    <property type="nucleotide sequence ID" value="NZ_LN885086.1"/>
</dbReference>
<dbReference type="AlphaFoldDB" id="A0A0S4KW65"/>
<dbReference type="OrthoDB" id="6050776at2"/>
<keyword evidence="2" id="KW-1185">Reference proteome</keyword>